<dbReference type="AlphaFoldDB" id="A0AA38IA73"/>
<dbReference type="Proteomes" id="UP001168821">
    <property type="component" value="Unassembled WGS sequence"/>
</dbReference>
<gene>
    <name evidence="1" type="ORF">Zmor_017974</name>
</gene>
<reference evidence="1" key="1">
    <citation type="journal article" date="2023" name="G3 (Bethesda)">
        <title>Whole genome assemblies of Zophobas morio and Tenebrio molitor.</title>
        <authorList>
            <person name="Kaur S."/>
            <person name="Stinson S.A."/>
            <person name="diCenzo G.C."/>
        </authorList>
    </citation>
    <scope>NUCLEOTIDE SEQUENCE</scope>
    <source>
        <strain evidence="1">QUZm001</strain>
    </source>
</reference>
<evidence type="ECO:0000313" key="2">
    <source>
        <dbReference type="Proteomes" id="UP001168821"/>
    </source>
</evidence>
<proteinExistence type="predicted"/>
<name>A0AA38IA73_9CUCU</name>
<accession>A0AA38IA73</accession>
<protein>
    <submittedName>
        <fullName evidence="1">Uncharacterized protein</fullName>
    </submittedName>
</protein>
<organism evidence="1 2">
    <name type="scientific">Zophobas morio</name>
    <dbReference type="NCBI Taxonomy" id="2755281"/>
    <lineage>
        <taxon>Eukaryota</taxon>
        <taxon>Metazoa</taxon>
        <taxon>Ecdysozoa</taxon>
        <taxon>Arthropoda</taxon>
        <taxon>Hexapoda</taxon>
        <taxon>Insecta</taxon>
        <taxon>Pterygota</taxon>
        <taxon>Neoptera</taxon>
        <taxon>Endopterygota</taxon>
        <taxon>Coleoptera</taxon>
        <taxon>Polyphaga</taxon>
        <taxon>Cucujiformia</taxon>
        <taxon>Tenebrionidae</taxon>
        <taxon>Zophobas</taxon>
    </lineage>
</organism>
<sequence length="96" mass="11421">MKTHKAFTPLERKAHCYEVKLVPNTLYPTICFNYKNYKIQELVAVARQEPNNTRRSGARLAMKREDYGLLVWVKDNALYKFQNRSLKMMDMVFCEL</sequence>
<evidence type="ECO:0000313" key="1">
    <source>
        <dbReference type="EMBL" id="KAJ3651970.1"/>
    </source>
</evidence>
<comment type="caution">
    <text evidence="1">The sequence shown here is derived from an EMBL/GenBank/DDBJ whole genome shotgun (WGS) entry which is preliminary data.</text>
</comment>
<dbReference type="EMBL" id="JALNTZ010000005">
    <property type="protein sequence ID" value="KAJ3651970.1"/>
    <property type="molecule type" value="Genomic_DNA"/>
</dbReference>
<keyword evidence="2" id="KW-1185">Reference proteome</keyword>